<dbReference type="SUPFAM" id="SSF51735">
    <property type="entry name" value="NAD(P)-binding Rossmann-fold domains"/>
    <property type="match status" value="1"/>
</dbReference>
<gene>
    <name evidence="2" type="ORF">IW256_008020</name>
</gene>
<comment type="caution">
    <text evidence="2">The sequence shown here is derived from an EMBL/GenBank/DDBJ whole genome shotgun (WGS) entry which is preliminary data.</text>
</comment>
<dbReference type="PANTHER" id="PTHR43162:SF1">
    <property type="entry name" value="PRESTALK A DIFFERENTIATION PROTEIN A"/>
    <property type="match status" value="1"/>
</dbReference>
<keyword evidence="3" id="KW-1185">Reference proteome</keyword>
<dbReference type="Proteomes" id="UP000614047">
    <property type="component" value="Unassembled WGS sequence"/>
</dbReference>
<evidence type="ECO:0000313" key="3">
    <source>
        <dbReference type="Proteomes" id="UP000614047"/>
    </source>
</evidence>
<dbReference type="Gene3D" id="3.90.25.10">
    <property type="entry name" value="UDP-galactose 4-epimerase, domain 1"/>
    <property type="match status" value="1"/>
</dbReference>
<dbReference type="InterPro" id="IPR016040">
    <property type="entry name" value="NAD(P)-bd_dom"/>
</dbReference>
<dbReference type="RefSeq" id="WP_197015908.1">
    <property type="nucleotide sequence ID" value="NZ_BAABES010000003.1"/>
</dbReference>
<evidence type="ECO:0000313" key="2">
    <source>
        <dbReference type="EMBL" id="MBG6093907.1"/>
    </source>
</evidence>
<dbReference type="PANTHER" id="PTHR43162">
    <property type="match status" value="1"/>
</dbReference>
<evidence type="ECO:0000259" key="1">
    <source>
        <dbReference type="Pfam" id="PF13460"/>
    </source>
</evidence>
<sequence length="281" mass="29826">MARRPILVLGGTGKSGRRVASLLRDRGTPFRLGSRSSEPPFDWTDPATWDLALKDVTAVYVVPLDGAMLTRPFVERAVELGVERIVLLSGRGLDTPGYADEDGDAGESHRDGERAVRACGAAWTIVRPGWFAQNFSEGFFRDAVLAGELRLPAGDGAVSFVDAEDIAAVAVAALTEDGHAGKVYELSGPRALTLAEAAAEISKASGREVRYVPLTTDEYVAELVAQGLPLSDARDHDNMISPIRRGMDAHLSNGVQRALGRPPSDFAGFAEKAAAAGAWDA</sequence>
<name>A0A931DQD1_9ACTN</name>
<dbReference type="Gene3D" id="3.40.50.720">
    <property type="entry name" value="NAD(P)-binding Rossmann-like Domain"/>
    <property type="match status" value="1"/>
</dbReference>
<dbReference type="EMBL" id="JADOUA010000001">
    <property type="protein sequence ID" value="MBG6093907.1"/>
    <property type="molecule type" value="Genomic_DNA"/>
</dbReference>
<dbReference type="AlphaFoldDB" id="A0A931DQD1"/>
<dbReference type="Pfam" id="PF13460">
    <property type="entry name" value="NAD_binding_10"/>
    <property type="match status" value="1"/>
</dbReference>
<organism evidence="2 3">
    <name type="scientific">Actinomadura viridis</name>
    <dbReference type="NCBI Taxonomy" id="58110"/>
    <lineage>
        <taxon>Bacteria</taxon>
        <taxon>Bacillati</taxon>
        <taxon>Actinomycetota</taxon>
        <taxon>Actinomycetes</taxon>
        <taxon>Streptosporangiales</taxon>
        <taxon>Thermomonosporaceae</taxon>
        <taxon>Actinomadura</taxon>
    </lineage>
</organism>
<dbReference type="InterPro" id="IPR051604">
    <property type="entry name" value="Ergot_Alk_Oxidoreductase"/>
</dbReference>
<protein>
    <submittedName>
        <fullName evidence="2">Uncharacterized protein YbjT (DUF2867 family)</fullName>
    </submittedName>
</protein>
<feature type="domain" description="NAD(P)-binding" evidence="1">
    <location>
        <begin position="10"/>
        <end position="176"/>
    </location>
</feature>
<reference evidence="2" key="1">
    <citation type="submission" date="2020-11" db="EMBL/GenBank/DDBJ databases">
        <title>Sequencing the genomes of 1000 actinobacteria strains.</title>
        <authorList>
            <person name="Klenk H.-P."/>
        </authorList>
    </citation>
    <scope>NUCLEOTIDE SEQUENCE</scope>
    <source>
        <strain evidence="2">DSM 43175</strain>
    </source>
</reference>
<dbReference type="InterPro" id="IPR036291">
    <property type="entry name" value="NAD(P)-bd_dom_sf"/>
</dbReference>
<proteinExistence type="predicted"/>
<accession>A0A931DQD1</accession>